<accession>A0A5C6YRL5</accession>
<dbReference type="EMBL" id="VORU01000003">
    <property type="protein sequence ID" value="TXD70019.1"/>
    <property type="molecule type" value="Genomic_DNA"/>
</dbReference>
<feature type="transmembrane region" description="Helical" evidence="1">
    <location>
        <begin position="45"/>
        <end position="63"/>
    </location>
</feature>
<keyword evidence="1" id="KW-1133">Transmembrane helix</keyword>
<evidence type="ECO:0000256" key="1">
    <source>
        <dbReference type="SAM" id="Phobius"/>
    </source>
</evidence>
<keyword evidence="3" id="KW-1185">Reference proteome</keyword>
<proteinExistence type="predicted"/>
<feature type="transmembrane region" description="Helical" evidence="1">
    <location>
        <begin position="72"/>
        <end position="89"/>
    </location>
</feature>
<dbReference type="RefSeq" id="WP_111814364.1">
    <property type="nucleotide sequence ID" value="NZ_CBCRZQ010000002.1"/>
</dbReference>
<keyword evidence="1" id="KW-0812">Transmembrane</keyword>
<protein>
    <submittedName>
        <fullName evidence="2">Uncharacterized protein</fullName>
    </submittedName>
</protein>
<keyword evidence="1" id="KW-0472">Membrane</keyword>
<dbReference type="OrthoDB" id="1178539at2"/>
<evidence type="ECO:0000313" key="3">
    <source>
        <dbReference type="Proteomes" id="UP000321945"/>
    </source>
</evidence>
<gene>
    <name evidence="2" type="ORF">ESV24_06185</name>
</gene>
<reference evidence="2 3" key="1">
    <citation type="submission" date="2019-08" db="EMBL/GenBank/DDBJ databases">
        <title>Genome of Aequorivita lipolytica Y10-2 (type strain).</title>
        <authorList>
            <person name="Bowman J.P."/>
        </authorList>
    </citation>
    <scope>NUCLEOTIDE SEQUENCE [LARGE SCALE GENOMIC DNA]</scope>
    <source>
        <strain evidence="2 3">Y10-2</strain>
    </source>
</reference>
<dbReference type="Proteomes" id="UP000321945">
    <property type="component" value="Unassembled WGS sequence"/>
</dbReference>
<sequence length="143" mass="16889">MKFLINRFQETSLKKLLVYILVYAIAGTVMNEFGKYAEIARFENWWQIITCYVLYMVPISILISKHSFFNQYCYGLLAMGLLEFSGYTLQTSYVYPDNIILQWFGPYNLALGMTLFFALYFPLGNILVDYIFQNIFKEKKLLQ</sequence>
<organism evidence="2 3">
    <name type="scientific">Aequorivita lipolytica</name>
    <dbReference type="NCBI Taxonomy" id="153267"/>
    <lineage>
        <taxon>Bacteria</taxon>
        <taxon>Pseudomonadati</taxon>
        <taxon>Bacteroidota</taxon>
        <taxon>Flavobacteriia</taxon>
        <taxon>Flavobacteriales</taxon>
        <taxon>Flavobacteriaceae</taxon>
        <taxon>Aequorivita</taxon>
    </lineage>
</organism>
<feature type="transmembrane region" description="Helical" evidence="1">
    <location>
        <begin position="16"/>
        <end position="33"/>
    </location>
</feature>
<evidence type="ECO:0000313" key="2">
    <source>
        <dbReference type="EMBL" id="TXD70019.1"/>
    </source>
</evidence>
<name>A0A5C6YRL5_9FLAO</name>
<feature type="transmembrane region" description="Helical" evidence="1">
    <location>
        <begin position="109"/>
        <end position="132"/>
    </location>
</feature>
<dbReference type="AlphaFoldDB" id="A0A5C6YRL5"/>
<comment type="caution">
    <text evidence="2">The sequence shown here is derived from an EMBL/GenBank/DDBJ whole genome shotgun (WGS) entry which is preliminary data.</text>
</comment>